<evidence type="ECO:0000313" key="1">
    <source>
        <dbReference type="EMBL" id="KAH0458128.1"/>
    </source>
</evidence>
<keyword evidence="2" id="KW-1185">Reference proteome</keyword>
<dbReference type="EMBL" id="JAGFBR010000012">
    <property type="protein sequence ID" value="KAH0458128.1"/>
    <property type="molecule type" value="Genomic_DNA"/>
</dbReference>
<evidence type="ECO:0000313" key="2">
    <source>
        <dbReference type="Proteomes" id="UP000775213"/>
    </source>
</evidence>
<accession>A0AAV7GR15</accession>
<dbReference type="Proteomes" id="UP000775213">
    <property type="component" value="Unassembled WGS sequence"/>
</dbReference>
<protein>
    <submittedName>
        <fullName evidence="1">Uncharacterized protein</fullName>
    </submittedName>
</protein>
<sequence length="136" mass="14492">MWPAPRSNTVAALPSYSSVIGFPWRSNMYAVVIIADLIAAGDQLGYLFLKSATTPDTCGVAMDVPLRKLNLDPVGPTGFGHAARMLTPGAITSGFMIPPLVKLGPRDEKTATAGAEFIPNWVPWNFIAAVGFFVLV</sequence>
<organism evidence="1 2">
    <name type="scientific">Dendrobium chrysotoxum</name>
    <name type="common">Orchid</name>
    <dbReference type="NCBI Taxonomy" id="161865"/>
    <lineage>
        <taxon>Eukaryota</taxon>
        <taxon>Viridiplantae</taxon>
        <taxon>Streptophyta</taxon>
        <taxon>Embryophyta</taxon>
        <taxon>Tracheophyta</taxon>
        <taxon>Spermatophyta</taxon>
        <taxon>Magnoliopsida</taxon>
        <taxon>Liliopsida</taxon>
        <taxon>Asparagales</taxon>
        <taxon>Orchidaceae</taxon>
        <taxon>Epidendroideae</taxon>
        <taxon>Malaxideae</taxon>
        <taxon>Dendrobiinae</taxon>
        <taxon>Dendrobium</taxon>
    </lineage>
</organism>
<name>A0AAV7GR15_DENCH</name>
<reference evidence="1 2" key="1">
    <citation type="journal article" date="2021" name="Hortic Res">
        <title>Chromosome-scale assembly of the Dendrobium chrysotoxum genome enhances the understanding of orchid evolution.</title>
        <authorList>
            <person name="Zhang Y."/>
            <person name="Zhang G.Q."/>
            <person name="Zhang D."/>
            <person name="Liu X.D."/>
            <person name="Xu X.Y."/>
            <person name="Sun W.H."/>
            <person name="Yu X."/>
            <person name="Zhu X."/>
            <person name="Wang Z.W."/>
            <person name="Zhao X."/>
            <person name="Zhong W.Y."/>
            <person name="Chen H."/>
            <person name="Yin W.L."/>
            <person name="Huang T."/>
            <person name="Niu S.C."/>
            <person name="Liu Z.J."/>
        </authorList>
    </citation>
    <scope>NUCLEOTIDE SEQUENCE [LARGE SCALE GENOMIC DNA]</scope>
    <source>
        <strain evidence="1">Lindl</strain>
    </source>
</reference>
<proteinExistence type="predicted"/>
<comment type="caution">
    <text evidence="1">The sequence shown here is derived from an EMBL/GenBank/DDBJ whole genome shotgun (WGS) entry which is preliminary data.</text>
</comment>
<dbReference type="AlphaFoldDB" id="A0AAV7GR15"/>
<gene>
    <name evidence="1" type="ORF">IEQ34_013443</name>
</gene>